<dbReference type="Proteomes" id="UP000095286">
    <property type="component" value="Unplaced"/>
</dbReference>
<sequence length="258" mass="28839">MFLLTFITLLLLSTQFASSLKCMTCNIENGSTDLEPCVDEIEICPEMTTSCSMLVYNSSRSNLHVRKFCTPVGSDISIYLNQFPQLGLCEQLSAAPILENNNGQVDDSNNDILLKTKEDSNVDVVLRDDIGETSVDSDTNEAQQFPQPPLIIRARRSIGFDGNADMPPAPPSHFSTNNMLCVCMNDLCNMGSIDDMINQQKTMSHREMEMMAVGMDSDIESLMEKPSFVLEENVVKKSENSPEHKMHLKKSKNNRLLE</sequence>
<protein>
    <submittedName>
        <fullName evidence="2">Uncharacterized protein</fullName>
    </submittedName>
</protein>
<proteinExistence type="predicted"/>
<name>A0AC35UHH5_9BILA</name>
<evidence type="ECO:0000313" key="2">
    <source>
        <dbReference type="WBParaSite" id="RSKR_0001131600.1"/>
    </source>
</evidence>
<reference evidence="2" key="1">
    <citation type="submission" date="2016-11" db="UniProtKB">
        <authorList>
            <consortium name="WormBaseParasite"/>
        </authorList>
    </citation>
    <scope>IDENTIFICATION</scope>
    <source>
        <strain evidence="2">KR3021</strain>
    </source>
</reference>
<organism evidence="1 2">
    <name type="scientific">Rhabditophanes sp. KR3021</name>
    <dbReference type="NCBI Taxonomy" id="114890"/>
    <lineage>
        <taxon>Eukaryota</taxon>
        <taxon>Metazoa</taxon>
        <taxon>Ecdysozoa</taxon>
        <taxon>Nematoda</taxon>
        <taxon>Chromadorea</taxon>
        <taxon>Rhabditida</taxon>
        <taxon>Tylenchina</taxon>
        <taxon>Panagrolaimomorpha</taxon>
        <taxon>Strongyloidoidea</taxon>
        <taxon>Alloionematidae</taxon>
        <taxon>Rhabditophanes</taxon>
    </lineage>
</organism>
<dbReference type="WBParaSite" id="RSKR_0001131600.1">
    <property type="protein sequence ID" value="RSKR_0001131600.1"/>
    <property type="gene ID" value="RSKR_0001131600"/>
</dbReference>
<accession>A0AC35UHH5</accession>
<evidence type="ECO:0000313" key="1">
    <source>
        <dbReference type="Proteomes" id="UP000095286"/>
    </source>
</evidence>